<dbReference type="PANTHER" id="PTHR21310">
    <property type="entry name" value="AMINOGLYCOSIDE PHOSPHOTRANSFERASE-RELATED-RELATED"/>
    <property type="match status" value="1"/>
</dbReference>
<feature type="domain" description="Aminoglycoside phosphotransferase" evidence="1">
    <location>
        <begin position="62"/>
        <end position="249"/>
    </location>
</feature>
<dbReference type="InterPro" id="IPR011009">
    <property type="entry name" value="Kinase-like_dom_sf"/>
</dbReference>
<accession>A0A553I945</accession>
<dbReference type="PANTHER" id="PTHR21310:SF58">
    <property type="entry name" value="AMINOGLYCOSIDE PHOSPHOTRANSFERASE DOMAIN-CONTAINING PROTEIN"/>
    <property type="match status" value="1"/>
</dbReference>
<reference evidence="3" key="1">
    <citation type="submission" date="2019-06" db="EMBL/GenBank/DDBJ databases">
        <title>Draft genome sequence of the griseofulvin-producing fungus Xylaria cubensis strain G536.</title>
        <authorList>
            <person name="Mead M.E."/>
            <person name="Raja H.A."/>
            <person name="Steenwyk J.L."/>
            <person name="Knowles S.L."/>
            <person name="Oberlies N.H."/>
            <person name="Rokas A."/>
        </authorList>
    </citation>
    <scope>NUCLEOTIDE SEQUENCE [LARGE SCALE GENOMIC DNA]</scope>
    <source>
        <strain evidence="3">G536</strain>
    </source>
</reference>
<sequence>MLSFTLRQLLSEYAAVLFTTVCCLVPATLRIRVYRCLGFIGAHLYGSSCSLMVQRLPFGMYLKTASAEEHKELANEYGALQLVRRRSGIPVPRPLDFVSSTDTSYLLTSRVLGLPLGMCIDTLSENEVYTLVYDLRRCLGELRAIPKEVAPDYAISNALGEPCYDYRIIAGLDYDEERGDFVGPFMDEEDFNRTLRVGALPGISHCSGHKIVFTHADSNMRNVLVHNGRLSGIVDWENSGWFPEYWDYIEAHYITKLKKRWLKIVDEVFKQFGDFQNELATERQLWEYCF</sequence>
<evidence type="ECO:0000313" key="2">
    <source>
        <dbReference type="EMBL" id="TRX96697.1"/>
    </source>
</evidence>
<dbReference type="Gene3D" id="3.90.1200.10">
    <property type="match status" value="1"/>
</dbReference>
<dbReference type="AlphaFoldDB" id="A0A553I945"/>
<dbReference type="EMBL" id="VFLP01000009">
    <property type="protein sequence ID" value="TRX96697.1"/>
    <property type="molecule type" value="Genomic_DNA"/>
</dbReference>
<dbReference type="InterPro" id="IPR002575">
    <property type="entry name" value="Aminoglycoside_PTrfase"/>
</dbReference>
<dbReference type="OrthoDB" id="3250044at2759"/>
<dbReference type="CDD" id="cd05120">
    <property type="entry name" value="APH_ChoK_like"/>
    <property type="match status" value="1"/>
</dbReference>
<evidence type="ECO:0000313" key="3">
    <source>
        <dbReference type="Proteomes" id="UP000319160"/>
    </source>
</evidence>
<dbReference type="SUPFAM" id="SSF56112">
    <property type="entry name" value="Protein kinase-like (PK-like)"/>
    <property type="match status" value="1"/>
</dbReference>
<proteinExistence type="predicted"/>
<dbReference type="Proteomes" id="UP000319160">
    <property type="component" value="Unassembled WGS sequence"/>
</dbReference>
<comment type="caution">
    <text evidence="2">The sequence shown here is derived from an EMBL/GenBank/DDBJ whole genome shotgun (WGS) entry which is preliminary data.</text>
</comment>
<name>A0A553I945_9PEZI</name>
<dbReference type="Pfam" id="PF01636">
    <property type="entry name" value="APH"/>
    <property type="match status" value="1"/>
</dbReference>
<evidence type="ECO:0000259" key="1">
    <source>
        <dbReference type="Pfam" id="PF01636"/>
    </source>
</evidence>
<dbReference type="InterPro" id="IPR051678">
    <property type="entry name" value="AGP_Transferase"/>
</dbReference>
<gene>
    <name evidence="2" type="ORF">FHL15_002363</name>
</gene>
<protein>
    <recommendedName>
        <fullName evidence="1">Aminoglycoside phosphotransferase domain-containing protein</fullName>
    </recommendedName>
</protein>
<keyword evidence="3" id="KW-1185">Reference proteome</keyword>
<dbReference type="Gene3D" id="3.30.200.20">
    <property type="entry name" value="Phosphorylase Kinase, domain 1"/>
    <property type="match status" value="1"/>
</dbReference>
<organism evidence="2 3">
    <name type="scientific">Xylaria flabelliformis</name>
    <dbReference type="NCBI Taxonomy" id="2512241"/>
    <lineage>
        <taxon>Eukaryota</taxon>
        <taxon>Fungi</taxon>
        <taxon>Dikarya</taxon>
        <taxon>Ascomycota</taxon>
        <taxon>Pezizomycotina</taxon>
        <taxon>Sordariomycetes</taxon>
        <taxon>Xylariomycetidae</taxon>
        <taxon>Xylariales</taxon>
        <taxon>Xylariaceae</taxon>
        <taxon>Xylaria</taxon>
    </lineage>
</organism>
<dbReference type="STRING" id="2512241.A0A553I945"/>